<dbReference type="EMBL" id="JAACJK010000063">
    <property type="protein sequence ID" value="KAF5335348.1"/>
    <property type="molecule type" value="Genomic_DNA"/>
</dbReference>
<proteinExistence type="predicted"/>
<organism evidence="4 5">
    <name type="scientific">Ephemerocybe angulata</name>
    <dbReference type="NCBI Taxonomy" id="980116"/>
    <lineage>
        <taxon>Eukaryota</taxon>
        <taxon>Fungi</taxon>
        <taxon>Dikarya</taxon>
        <taxon>Basidiomycota</taxon>
        <taxon>Agaricomycotina</taxon>
        <taxon>Agaricomycetes</taxon>
        <taxon>Agaricomycetidae</taxon>
        <taxon>Agaricales</taxon>
        <taxon>Agaricineae</taxon>
        <taxon>Psathyrellaceae</taxon>
        <taxon>Ephemerocybe</taxon>
    </lineage>
</organism>
<protein>
    <recommendedName>
        <fullName evidence="3">NACHT domain-containing protein</fullName>
    </recommendedName>
</protein>
<name>A0A8H5C740_9AGAR</name>
<dbReference type="InterPro" id="IPR007111">
    <property type="entry name" value="NACHT_NTPase"/>
</dbReference>
<feature type="region of interest" description="Disordered" evidence="2">
    <location>
        <begin position="1"/>
        <end position="23"/>
    </location>
</feature>
<dbReference type="SUPFAM" id="SSF52540">
    <property type="entry name" value="P-loop containing nucleoside triphosphate hydrolases"/>
    <property type="match status" value="1"/>
</dbReference>
<comment type="caution">
    <text evidence="4">The sequence shown here is derived from an EMBL/GenBank/DDBJ whole genome shotgun (WGS) entry which is preliminary data.</text>
</comment>
<evidence type="ECO:0000256" key="1">
    <source>
        <dbReference type="ARBA" id="ARBA00022737"/>
    </source>
</evidence>
<feature type="compositionally biased region" description="Polar residues" evidence="2">
    <location>
        <begin position="13"/>
        <end position="23"/>
    </location>
</feature>
<feature type="domain" description="NACHT" evidence="3">
    <location>
        <begin position="146"/>
        <end position="321"/>
    </location>
</feature>
<keyword evidence="1" id="KW-0677">Repeat</keyword>
<keyword evidence="5" id="KW-1185">Reference proteome</keyword>
<dbReference type="AlphaFoldDB" id="A0A8H5C740"/>
<accession>A0A8H5C740</accession>
<dbReference type="OrthoDB" id="5967843at2759"/>
<dbReference type="PROSITE" id="PS50837">
    <property type="entry name" value="NACHT"/>
    <property type="match status" value="1"/>
</dbReference>
<dbReference type="Gene3D" id="3.40.50.300">
    <property type="entry name" value="P-loop containing nucleotide triphosphate hydrolases"/>
    <property type="match status" value="1"/>
</dbReference>
<reference evidence="4 5" key="1">
    <citation type="journal article" date="2020" name="ISME J.">
        <title>Uncovering the hidden diversity of litter-decomposition mechanisms in mushroom-forming fungi.</title>
        <authorList>
            <person name="Floudas D."/>
            <person name="Bentzer J."/>
            <person name="Ahren D."/>
            <person name="Johansson T."/>
            <person name="Persson P."/>
            <person name="Tunlid A."/>
        </authorList>
    </citation>
    <scope>NUCLEOTIDE SEQUENCE [LARGE SCALE GENOMIC DNA]</scope>
    <source>
        <strain evidence="4 5">CBS 175.51</strain>
    </source>
</reference>
<evidence type="ECO:0000313" key="4">
    <source>
        <dbReference type="EMBL" id="KAF5335348.1"/>
    </source>
</evidence>
<dbReference type="Pfam" id="PF24883">
    <property type="entry name" value="NPHP3_N"/>
    <property type="match status" value="1"/>
</dbReference>
<dbReference type="PANTHER" id="PTHR10039:SF14">
    <property type="entry name" value="NACHT DOMAIN-CONTAINING PROTEIN"/>
    <property type="match status" value="1"/>
</dbReference>
<dbReference type="Proteomes" id="UP000541558">
    <property type="component" value="Unassembled WGS sequence"/>
</dbReference>
<sequence length="1136" mass="127978">MEPNLHTEPPCQLKSSSVTSEQESLMTLKDDLLNNGQNEIRHPRGHEPAFSNPYAVNHYYGPIIHRATNVHAGPNHGTVMQWQSNEPGQTAPLRTVLKSENMAPGAMHDSEERCDAPKCMPETRVAVQDEIFSWVTDGHTEAAPKKILWVTGPAGTGKTAILGTIADRYKEEGRLAASFFFSSFSGSADRRSKVRLIPTLAYQLLQHATLRDTGAHLAAQESIERDPVVLKKRLQAQLDALVLDPLRARVRQHEDGSPQPYIPMTIIIDGLDECDFVENASPERGDQPRSKEDDQREILSVLLRAALEPVFPFTIIIASRPERAIRDFFDTTAKDQTRILFLDETYNPDADIRLFYNSRFSHLRRHFRLPDHWPGEVTIDLLVENASGQFVYAATTMRFIEGASMSPGSDGNTLNWHGLTTPDQRLKRILQLRPTTHSSWSSPKPFERLDMLYRSIIDTCPDRLLSMKWLHVIKVLKTYPPEVPIAGGAAPCWLIRLILELSPGEDQYALGTLASLLTEKGYSTKHNYTIYSFYHKSFLDFIDEPERCGDIFVSQVEARDFFTRRFFQTLNNHPSAVLVDNQKVKHYQTLRTDLLSFSSKQAFKAAEADMLACDVHAWLHLILNASQAYSPAPQTREIVLQVVHSRTCKTFRETISHKGIWEDALRMVCARDGLFTPSYPFDEMDLGDLRRAALHPFQWNRMMLSIDPGEQGCLTPHREIPLPRDPRVNPQAEFLDAYILPGGRYVVGSSENFITLWDLGPIHHSLEYPPRILDSIYDAADRYHISRPTRPSPSPNGNCFRICASFFSTELNLCCLRVYEVGPLPRSTSFRLLGQLDTPNIANSWLVGDRVVLETCGTDHQVKHVVWDVTRNLVTPPFELVGRTFPTLGWAVEGCSLLGLQRKELDSEEGDFITNLSAWRIPKLDPMEDETSLSLWNFSTTERIEPDIQVDFDQGEVASLRPDYGSSIPPMAFRSSSVGTSIFHFFLHPLYAPISKIGLCRVAIVNEGIDESGNSRERTVRLLSHDLFRKPYLIIGSRCRHFSVAGGYITSVIGTMYSVTDSHRQTTYVSETNLVHSRIETDKGSPGSCRLATVPVQHGNRVTSLCTASSRMVHVGKSNPDNPEVSTVCISYFLAP</sequence>
<dbReference type="PANTHER" id="PTHR10039">
    <property type="entry name" value="AMELOGENIN"/>
    <property type="match status" value="1"/>
</dbReference>
<dbReference type="InterPro" id="IPR056884">
    <property type="entry name" value="NPHP3-like_N"/>
</dbReference>
<evidence type="ECO:0000259" key="3">
    <source>
        <dbReference type="PROSITE" id="PS50837"/>
    </source>
</evidence>
<dbReference type="InterPro" id="IPR027417">
    <property type="entry name" value="P-loop_NTPase"/>
</dbReference>
<gene>
    <name evidence="4" type="ORF">D9611_011686</name>
</gene>
<evidence type="ECO:0000256" key="2">
    <source>
        <dbReference type="SAM" id="MobiDB-lite"/>
    </source>
</evidence>
<evidence type="ECO:0000313" key="5">
    <source>
        <dbReference type="Proteomes" id="UP000541558"/>
    </source>
</evidence>